<dbReference type="GO" id="GO:0032543">
    <property type="term" value="P:mitochondrial translation"/>
    <property type="evidence" value="ECO:0007669"/>
    <property type="project" value="InterPro"/>
</dbReference>
<evidence type="ECO:0000256" key="4">
    <source>
        <dbReference type="ARBA" id="ARBA00022980"/>
    </source>
</evidence>
<dbReference type="Proteomes" id="UP000006790">
    <property type="component" value="Chromosome 1"/>
</dbReference>
<evidence type="ECO:0000256" key="5">
    <source>
        <dbReference type="ARBA" id="ARBA00023128"/>
    </source>
</evidence>
<dbReference type="FunFam" id="6.10.250.3440:FF:000001">
    <property type="entry name" value="Mitochondrial ribosomal protein L40"/>
    <property type="match status" value="1"/>
</dbReference>
<evidence type="ECO:0000313" key="8">
    <source>
        <dbReference type="EMBL" id="AET37635.1"/>
    </source>
</evidence>
<dbReference type="OMA" id="DYAYKAP"/>
<name>G8JM64_ERECY</name>
<keyword evidence="9" id="KW-1185">Reference proteome</keyword>
<dbReference type="GO" id="GO:0005762">
    <property type="term" value="C:mitochondrial large ribosomal subunit"/>
    <property type="evidence" value="ECO:0007669"/>
    <property type="project" value="EnsemblFungi"/>
</dbReference>
<dbReference type="Gene3D" id="6.10.250.3440">
    <property type="match status" value="1"/>
</dbReference>
<dbReference type="GeneID" id="11472971"/>
<evidence type="ECO:0000256" key="2">
    <source>
        <dbReference type="ARBA" id="ARBA00009360"/>
    </source>
</evidence>
<dbReference type="AlphaFoldDB" id="G8JM64"/>
<dbReference type="HOGENOM" id="CLU_126124_0_0_1"/>
<evidence type="ECO:0000313" key="9">
    <source>
        <dbReference type="Proteomes" id="UP000006790"/>
    </source>
</evidence>
<evidence type="ECO:0000256" key="6">
    <source>
        <dbReference type="ARBA" id="ARBA00023274"/>
    </source>
</evidence>
<dbReference type="PANTHER" id="PTHR39150:SF1">
    <property type="entry name" value="LARGE RIBOSOMAL SUBUNIT PROTEIN ML40"/>
    <property type="match status" value="1"/>
</dbReference>
<dbReference type="GO" id="GO:0003735">
    <property type="term" value="F:structural constituent of ribosome"/>
    <property type="evidence" value="ECO:0007669"/>
    <property type="project" value="EnsemblFungi"/>
</dbReference>
<dbReference type="Pfam" id="PF09812">
    <property type="entry name" value="MRP-L28"/>
    <property type="match status" value="1"/>
</dbReference>
<sequence>MRLQGCGLSGGVNGSVLSSPTRVFVRGKRTKSKSSLSPQVQRAVTQLSVLSASRKQPKLLKLCNEDLIKHQTIQTCWSQYQKNLREERQAQMRLQYESMQTAMNLLKQVDGSLFEAANAKEVGKRFPLELRVPTEYPPNKIWHYEFKDKN</sequence>
<keyword evidence="3" id="KW-0809">Transit peptide</keyword>
<dbReference type="RefSeq" id="XP_003644452.1">
    <property type="nucleotide sequence ID" value="XM_003644404.1"/>
</dbReference>
<proteinExistence type="inferred from homology"/>
<keyword evidence="4" id="KW-0689">Ribosomal protein</keyword>
<comment type="subcellular location">
    <subcellularLocation>
        <location evidence="1">Mitochondrion</location>
    </subcellularLocation>
</comment>
<dbReference type="FunCoup" id="G8JM64">
    <property type="interactions" value="280"/>
</dbReference>
<keyword evidence="6" id="KW-0687">Ribonucleoprotein</keyword>
<dbReference type="PANTHER" id="PTHR39150">
    <property type="entry name" value="54S RIBOSOMAL PROTEIN L28, MITOCHONDRIAL"/>
    <property type="match status" value="1"/>
</dbReference>
<dbReference type="InParanoid" id="G8JM64"/>
<dbReference type="InterPro" id="IPR042831">
    <property type="entry name" value="Ribosomal_mL40_fung"/>
</dbReference>
<protein>
    <recommendedName>
        <fullName evidence="7">Large ribosomal subunit protein mL40</fullName>
    </recommendedName>
</protein>
<dbReference type="InterPro" id="IPR019192">
    <property type="entry name" value="Ribosomal_mL40"/>
</dbReference>
<reference evidence="9" key="1">
    <citation type="journal article" date="2012" name="G3 (Bethesda)">
        <title>Pichia sorbitophila, an interspecies yeast hybrid reveals early steps of genome resolution following polyploidization.</title>
        <authorList>
            <person name="Leh Louis V."/>
            <person name="Despons L."/>
            <person name="Friedrich A."/>
            <person name="Martin T."/>
            <person name="Durrens P."/>
            <person name="Casaregola S."/>
            <person name="Neuveglise C."/>
            <person name="Fairhead C."/>
            <person name="Marck C."/>
            <person name="Cruz J.A."/>
            <person name="Straub M.L."/>
            <person name="Kugler V."/>
            <person name="Sacerdot C."/>
            <person name="Uzunov Z."/>
            <person name="Thierry A."/>
            <person name="Weiss S."/>
            <person name="Bleykasten C."/>
            <person name="De Montigny J."/>
            <person name="Jacques N."/>
            <person name="Jung P."/>
            <person name="Lemaire M."/>
            <person name="Mallet S."/>
            <person name="Morel G."/>
            <person name="Richard G.F."/>
            <person name="Sarkar A."/>
            <person name="Savel G."/>
            <person name="Schacherer J."/>
            <person name="Seret M.L."/>
            <person name="Talla E."/>
            <person name="Samson G."/>
            <person name="Jubin C."/>
            <person name="Poulain J."/>
            <person name="Vacherie B."/>
            <person name="Barbe V."/>
            <person name="Pelletier E."/>
            <person name="Sherman D.J."/>
            <person name="Westhof E."/>
            <person name="Weissenbach J."/>
            <person name="Baret P.V."/>
            <person name="Wincker P."/>
            <person name="Gaillardin C."/>
            <person name="Dujon B."/>
            <person name="Souciet J.L."/>
        </authorList>
    </citation>
    <scope>NUCLEOTIDE SEQUENCE [LARGE SCALE GENOMIC DNA]</scope>
    <source>
        <strain evidence="9">CBS 270.75 / DBVPG 7215 / KCTC 17166 / NRRL Y-17582</strain>
    </source>
</reference>
<dbReference type="EMBL" id="CP002497">
    <property type="protein sequence ID" value="AET37635.1"/>
    <property type="molecule type" value="Genomic_DNA"/>
</dbReference>
<evidence type="ECO:0000256" key="1">
    <source>
        <dbReference type="ARBA" id="ARBA00004173"/>
    </source>
</evidence>
<dbReference type="STRING" id="931890.G8JM64"/>
<keyword evidence="5" id="KW-0496">Mitochondrion</keyword>
<evidence type="ECO:0000256" key="3">
    <source>
        <dbReference type="ARBA" id="ARBA00022946"/>
    </source>
</evidence>
<organism evidence="8 9">
    <name type="scientific">Eremothecium cymbalariae (strain CBS 270.75 / DBVPG 7215 / KCTC 17166 / NRRL Y-17582)</name>
    <name type="common">Yeast</name>
    <dbReference type="NCBI Taxonomy" id="931890"/>
    <lineage>
        <taxon>Eukaryota</taxon>
        <taxon>Fungi</taxon>
        <taxon>Dikarya</taxon>
        <taxon>Ascomycota</taxon>
        <taxon>Saccharomycotina</taxon>
        <taxon>Saccharomycetes</taxon>
        <taxon>Saccharomycetales</taxon>
        <taxon>Saccharomycetaceae</taxon>
        <taxon>Eremothecium</taxon>
    </lineage>
</organism>
<dbReference type="eggNOG" id="KOG4778">
    <property type="taxonomic scope" value="Eukaryota"/>
</dbReference>
<dbReference type="KEGG" id="erc:Ecym_1406"/>
<gene>
    <name evidence="8" type="ordered locus">Ecym_1406</name>
</gene>
<comment type="similarity">
    <text evidence="2">Belongs to the mitochondrion-specific ribosomal protein mL40 family.</text>
</comment>
<accession>G8JM64</accession>
<dbReference type="OrthoDB" id="2098203at2759"/>
<evidence type="ECO:0000256" key="7">
    <source>
        <dbReference type="ARBA" id="ARBA00035192"/>
    </source>
</evidence>